<dbReference type="SFLD" id="SFLDG01017">
    <property type="entry name" value="Polyprenyl_Transferase_Like"/>
    <property type="match status" value="1"/>
</dbReference>
<dbReference type="RefSeq" id="WP_100264465.1">
    <property type="nucleotide sequence ID" value="NZ_CP018800.1"/>
</dbReference>
<dbReference type="PANTHER" id="PTHR43281">
    <property type="entry name" value="FARNESYL DIPHOSPHATE SYNTHASE"/>
    <property type="match status" value="1"/>
</dbReference>
<evidence type="ECO:0000256" key="5">
    <source>
        <dbReference type="ARBA" id="ARBA00022842"/>
    </source>
</evidence>
<gene>
    <name evidence="8" type="ORF">Ga0123462_0051</name>
</gene>
<dbReference type="SUPFAM" id="SSF48576">
    <property type="entry name" value="Terpenoid synthases"/>
    <property type="match status" value="1"/>
</dbReference>
<evidence type="ECO:0000256" key="3">
    <source>
        <dbReference type="ARBA" id="ARBA00022679"/>
    </source>
</evidence>
<evidence type="ECO:0000313" key="9">
    <source>
        <dbReference type="Proteomes" id="UP000231637"/>
    </source>
</evidence>
<dbReference type="OrthoDB" id="5291094at2"/>
<dbReference type="GO" id="GO:0004311">
    <property type="term" value="F:geranylgeranyl diphosphate synthase activity"/>
    <property type="evidence" value="ECO:0007669"/>
    <property type="project" value="UniProtKB-EC"/>
</dbReference>
<accession>A0A2K8L0U5</accession>
<dbReference type="SFLD" id="SFLDS00005">
    <property type="entry name" value="Isoprenoid_Synthase_Type_I"/>
    <property type="match status" value="1"/>
</dbReference>
<dbReference type="EMBL" id="CP018800">
    <property type="protein sequence ID" value="ATX80930.1"/>
    <property type="molecule type" value="Genomic_DNA"/>
</dbReference>
<evidence type="ECO:0000256" key="2">
    <source>
        <dbReference type="ARBA" id="ARBA00006706"/>
    </source>
</evidence>
<organism evidence="8 9">
    <name type="scientific">Mariprofundus ferrinatatus</name>
    <dbReference type="NCBI Taxonomy" id="1921087"/>
    <lineage>
        <taxon>Bacteria</taxon>
        <taxon>Pseudomonadati</taxon>
        <taxon>Pseudomonadota</taxon>
        <taxon>Candidatius Mariprofundia</taxon>
        <taxon>Mariprofundales</taxon>
        <taxon>Mariprofundaceae</taxon>
        <taxon>Mariprofundus</taxon>
    </lineage>
</organism>
<comment type="cofactor">
    <cofactor evidence="1">
        <name>Mg(2+)</name>
        <dbReference type="ChEBI" id="CHEBI:18420"/>
    </cofactor>
</comment>
<dbReference type="GO" id="GO:0046872">
    <property type="term" value="F:metal ion binding"/>
    <property type="evidence" value="ECO:0007669"/>
    <property type="project" value="UniProtKB-KW"/>
</dbReference>
<comment type="similarity">
    <text evidence="2 7">Belongs to the FPP/GGPP synthase family.</text>
</comment>
<evidence type="ECO:0000256" key="6">
    <source>
        <dbReference type="ARBA" id="ARBA00023229"/>
    </source>
</evidence>
<reference evidence="8 9" key="1">
    <citation type="submission" date="2016-12" db="EMBL/GenBank/DDBJ databases">
        <title>Isolation and genomic insights into novel planktonic Zetaproteobacteria from stratified waters of the Chesapeake Bay.</title>
        <authorList>
            <person name="McAllister S.M."/>
            <person name="Kato S."/>
            <person name="Chan C.S."/>
            <person name="Chiu B.K."/>
            <person name="Field E.K."/>
        </authorList>
    </citation>
    <scope>NUCLEOTIDE SEQUENCE [LARGE SCALE GENOMIC DNA]</scope>
    <source>
        <strain evidence="8 9">CP-8</strain>
    </source>
</reference>
<sequence length="296" mass="31471">MQAPEFLASHAAHVEKALADMLKTHGSGVSERLFEAMSYSLLGGGKRIRPGLVIECFRACGGKDIGTALPAAMAIECIHTYSLIHDDLPCMDDDDLRRGNPTCHTKFDEATAVLAADALQTLAFELLATPSSPAELRCELIRTLAIASGAQGMVGGQMLDIQSEIDSSGIDLLAIERIHLHKTGALLRWCCEAGALLAGASSAQFDACSRYGKATGLLFQIADDILDVTASSVALGKSAGKDEAQNKATYVSLLGLKQARELAEEMREIAINACELFDSDGAQLKALANYILERDS</sequence>
<dbReference type="Gene3D" id="1.10.600.10">
    <property type="entry name" value="Farnesyl Diphosphate Synthase"/>
    <property type="match status" value="1"/>
</dbReference>
<dbReference type="EC" id="2.5.1.29" evidence="8"/>
<protein>
    <submittedName>
        <fullName evidence="8">Farnesyl-diphosphate synthase</fullName>
        <ecNumber evidence="8">2.5.1.1</ecNumber>
        <ecNumber evidence="8">2.5.1.10</ecNumber>
        <ecNumber evidence="8">2.5.1.29</ecNumber>
    </submittedName>
</protein>
<dbReference type="InterPro" id="IPR053378">
    <property type="entry name" value="Prenyl_diphosphate_synthase"/>
</dbReference>
<evidence type="ECO:0000256" key="4">
    <source>
        <dbReference type="ARBA" id="ARBA00022723"/>
    </source>
</evidence>
<dbReference type="InterPro" id="IPR033749">
    <property type="entry name" value="Polyprenyl_synt_CS"/>
</dbReference>
<evidence type="ECO:0000313" key="8">
    <source>
        <dbReference type="EMBL" id="ATX80930.1"/>
    </source>
</evidence>
<dbReference type="FunFam" id="1.10.600.10:FF:000001">
    <property type="entry name" value="Geranylgeranyl diphosphate synthase"/>
    <property type="match status" value="1"/>
</dbReference>
<dbReference type="InterPro" id="IPR000092">
    <property type="entry name" value="Polyprenyl_synt"/>
</dbReference>
<keyword evidence="4" id="KW-0479">Metal-binding</keyword>
<keyword evidence="5" id="KW-0460">Magnesium</keyword>
<dbReference type="GO" id="GO:0004161">
    <property type="term" value="F:dimethylallyltranstransferase activity"/>
    <property type="evidence" value="ECO:0007669"/>
    <property type="project" value="UniProtKB-EC"/>
</dbReference>
<name>A0A2K8L0U5_9PROT</name>
<keyword evidence="9" id="KW-1185">Reference proteome</keyword>
<dbReference type="EC" id="2.5.1.10" evidence="8"/>
<dbReference type="GO" id="GO:0005737">
    <property type="term" value="C:cytoplasm"/>
    <property type="evidence" value="ECO:0007669"/>
    <property type="project" value="UniProtKB-ARBA"/>
</dbReference>
<dbReference type="KEGG" id="mfn:Ga0123462_0051"/>
<keyword evidence="3 7" id="KW-0808">Transferase</keyword>
<proteinExistence type="inferred from homology"/>
<dbReference type="Pfam" id="PF00348">
    <property type="entry name" value="polyprenyl_synt"/>
    <property type="match status" value="1"/>
</dbReference>
<evidence type="ECO:0000256" key="7">
    <source>
        <dbReference type="RuleBase" id="RU004466"/>
    </source>
</evidence>
<dbReference type="EC" id="2.5.1.1" evidence="8"/>
<dbReference type="Proteomes" id="UP000231637">
    <property type="component" value="Chromosome"/>
</dbReference>
<dbReference type="InterPro" id="IPR008949">
    <property type="entry name" value="Isoprenoid_synthase_dom_sf"/>
</dbReference>
<dbReference type="GO" id="GO:0004337">
    <property type="term" value="F:(2E,6E)-farnesyl diphosphate synthase activity"/>
    <property type="evidence" value="ECO:0007669"/>
    <property type="project" value="UniProtKB-EC"/>
</dbReference>
<evidence type="ECO:0000256" key="1">
    <source>
        <dbReference type="ARBA" id="ARBA00001946"/>
    </source>
</evidence>
<dbReference type="CDD" id="cd00685">
    <property type="entry name" value="Trans_IPPS_HT"/>
    <property type="match status" value="1"/>
</dbReference>
<keyword evidence="6" id="KW-0414">Isoprene biosynthesis</keyword>
<dbReference type="NCBIfam" id="NF045485">
    <property type="entry name" value="FPPsyn"/>
    <property type="match status" value="1"/>
</dbReference>
<dbReference type="AlphaFoldDB" id="A0A2K8L0U5"/>
<dbReference type="PANTHER" id="PTHR43281:SF1">
    <property type="entry name" value="FARNESYL DIPHOSPHATE SYNTHASE"/>
    <property type="match status" value="1"/>
</dbReference>
<dbReference type="PROSITE" id="PS00723">
    <property type="entry name" value="POLYPRENYL_SYNTHASE_1"/>
    <property type="match status" value="1"/>
</dbReference>
<dbReference type="GO" id="GO:0016114">
    <property type="term" value="P:terpenoid biosynthetic process"/>
    <property type="evidence" value="ECO:0007669"/>
    <property type="project" value="UniProtKB-ARBA"/>
</dbReference>